<name>A0ABP3QNM2_9BACI</name>
<proteinExistence type="predicted"/>
<dbReference type="Gene3D" id="3.40.50.360">
    <property type="match status" value="1"/>
</dbReference>
<dbReference type="RefSeq" id="WP_343810521.1">
    <property type="nucleotide sequence ID" value="NZ_BAAADS010000005.1"/>
</dbReference>
<dbReference type="EMBL" id="BAAADS010000005">
    <property type="protein sequence ID" value="GAA0594282.1"/>
    <property type="molecule type" value="Genomic_DNA"/>
</dbReference>
<dbReference type="InterPro" id="IPR051814">
    <property type="entry name" value="NAD(P)H-dep_FMN_reductase"/>
</dbReference>
<dbReference type="NCBIfam" id="TIGR03567">
    <property type="entry name" value="FMN_reduc_SsuE"/>
    <property type="match status" value="1"/>
</dbReference>
<protein>
    <submittedName>
        <fullName evidence="5">NADPH-dependent FMN reductase</fullName>
    </submittedName>
</protein>
<evidence type="ECO:0000256" key="2">
    <source>
        <dbReference type="ARBA" id="ARBA00022643"/>
    </source>
</evidence>
<comment type="caution">
    <text evidence="5">The sequence shown here is derived from an EMBL/GenBank/DDBJ whole genome shotgun (WGS) entry which is preliminary data.</text>
</comment>
<evidence type="ECO:0000256" key="1">
    <source>
        <dbReference type="ARBA" id="ARBA00022630"/>
    </source>
</evidence>
<evidence type="ECO:0000313" key="5">
    <source>
        <dbReference type="EMBL" id="GAA0594282.1"/>
    </source>
</evidence>
<evidence type="ECO:0000313" key="6">
    <source>
        <dbReference type="Proteomes" id="UP001500866"/>
    </source>
</evidence>
<organism evidence="5 6">
    <name type="scientific">Virgibacillus siamensis</name>
    <dbReference type="NCBI Taxonomy" id="480071"/>
    <lineage>
        <taxon>Bacteria</taxon>
        <taxon>Bacillati</taxon>
        <taxon>Bacillota</taxon>
        <taxon>Bacilli</taxon>
        <taxon>Bacillales</taxon>
        <taxon>Bacillaceae</taxon>
        <taxon>Virgibacillus</taxon>
    </lineage>
</organism>
<evidence type="ECO:0000259" key="4">
    <source>
        <dbReference type="Pfam" id="PF03358"/>
    </source>
</evidence>
<accession>A0ABP3QNM2</accession>
<keyword evidence="2" id="KW-0288">FMN</keyword>
<keyword evidence="6" id="KW-1185">Reference proteome</keyword>
<feature type="domain" description="NADPH-dependent FMN reductase-like" evidence="4">
    <location>
        <begin position="3"/>
        <end position="139"/>
    </location>
</feature>
<dbReference type="Pfam" id="PF03358">
    <property type="entry name" value="FMN_red"/>
    <property type="match status" value="1"/>
</dbReference>
<dbReference type="PANTHER" id="PTHR43408:SF1">
    <property type="entry name" value="FMN REDUCTASE (NADPH)"/>
    <property type="match status" value="1"/>
</dbReference>
<dbReference type="InterPro" id="IPR029039">
    <property type="entry name" value="Flavoprotein-like_sf"/>
</dbReference>
<keyword evidence="1" id="KW-0285">Flavoprotein</keyword>
<keyword evidence="3" id="KW-0560">Oxidoreductase</keyword>
<dbReference type="InterPro" id="IPR020048">
    <property type="entry name" value="NADPH-dep_FMN_reduc_SsuE"/>
</dbReference>
<dbReference type="InterPro" id="IPR005025">
    <property type="entry name" value="FMN_Rdtase-like_dom"/>
</dbReference>
<dbReference type="PANTHER" id="PTHR43408">
    <property type="entry name" value="FMN REDUCTASE (NADPH)"/>
    <property type="match status" value="1"/>
</dbReference>
<gene>
    <name evidence="5" type="primary">ssuE</name>
    <name evidence="5" type="ORF">GCM10009001_08010</name>
</gene>
<reference evidence="6" key="1">
    <citation type="journal article" date="2019" name="Int. J. Syst. Evol. Microbiol.">
        <title>The Global Catalogue of Microorganisms (GCM) 10K type strain sequencing project: providing services to taxonomists for standard genome sequencing and annotation.</title>
        <authorList>
            <consortium name="The Broad Institute Genomics Platform"/>
            <consortium name="The Broad Institute Genome Sequencing Center for Infectious Disease"/>
            <person name="Wu L."/>
            <person name="Ma J."/>
        </authorList>
    </citation>
    <scope>NUCLEOTIDE SEQUENCE [LARGE SCALE GENOMIC DNA]</scope>
    <source>
        <strain evidence="6">JCM 15395</strain>
    </source>
</reference>
<dbReference type="Proteomes" id="UP001500866">
    <property type="component" value="Unassembled WGS sequence"/>
</dbReference>
<evidence type="ECO:0000256" key="3">
    <source>
        <dbReference type="ARBA" id="ARBA00023002"/>
    </source>
</evidence>
<dbReference type="SUPFAM" id="SSF52218">
    <property type="entry name" value="Flavoproteins"/>
    <property type="match status" value="1"/>
</dbReference>
<sequence length="179" mass="19590">MSEIVILSGSPSVSSRSDQVLNYLGALLTEEHFTVTHISVRDLPYKDLFTGNWEHPTVQDIAETIREANGVIVGSPVYKGAYSGALKSLLDVLPQDVLQHTPVLPLMTGGSAAHLLAIEYTLKPVLATLKGHNLKGLYLLDSQIDKHSGNPIIDQAILERTKKQLYYFAELVNGGVVWN</sequence>